<dbReference type="EMBL" id="KZ825390">
    <property type="protein sequence ID" value="RAH41334.1"/>
    <property type="molecule type" value="Genomic_DNA"/>
</dbReference>
<reference evidence="1" key="1">
    <citation type="submission" date="2018-02" db="EMBL/GenBank/DDBJ databases">
        <title>The genomes of Aspergillus section Nigri reveals drivers in fungal speciation.</title>
        <authorList>
            <consortium name="DOE Joint Genome Institute"/>
            <person name="Vesth T.C."/>
            <person name="Nybo J."/>
            <person name="Theobald S."/>
            <person name="Brandl J."/>
            <person name="Frisvad J.C."/>
            <person name="Nielsen K.F."/>
            <person name="Lyhne E.K."/>
            <person name="Kogle M.E."/>
            <person name="Kuo A."/>
            <person name="Riley R."/>
            <person name="Clum A."/>
            <person name="Nolan M."/>
            <person name="Lipzen A."/>
            <person name="Salamov A."/>
            <person name="Henrissat B."/>
            <person name="Wiebenga A."/>
            <person name="De vries R.P."/>
            <person name="Grigoriev I.V."/>
            <person name="Mortensen U.H."/>
            <person name="Andersen M.R."/>
            <person name="Baker S.E."/>
        </authorList>
    </citation>
    <scope>NUCLEOTIDE SEQUENCE</scope>
    <source>
        <strain evidence="1">CBS 621.78</strain>
    </source>
</reference>
<name>A0ACD1FWI3_9EURO</name>
<proteinExistence type="predicted"/>
<gene>
    <name evidence="1" type="ORF">BO95DRAFT_398680</name>
</gene>
<dbReference type="Proteomes" id="UP000249057">
    <property type="component" value="Unassembled WGS sequence"/>
</dbReference>
<evidence type="ECO:0000313" key="1">
    <source>
        <dbReference type="EMBL" id="RAH41334.1"/>
    </source>
</evidence>
<organism evidence="1 2">
    <name type="scientific">Aspergillus brunneoviolaceus CBS 621.78</name>
    <dbReference type="NCBI Taxonomy" id="1450534"/>
    <lineage>
        <taxon>Eukaryota</taxon>
        <taxon>Fungi</taxon>
        <taxon>Dikarya</taxon>
        <taxon>Ascomycota</taxon>
        <taxon>Pezizomycotina</taxon>
        <taxon>Eurotiomycetes</taxon>
        <taxon>Eurotiomycetidae</taxon>
        <taxon>Eurotiales</taxon>
        <taxon>Aspergillaceae</taxon>
        <taxon>Aspergillus</taxon>
        <taxon>Aspergillus subgen. Circumdati</taxon>
    </lineage>
</organism>
<sequence>MTYLRIPLVGLRLQIALVALVVAPSYILFGYNQAVLGSLLSLRSWVDVFPEIDTIDTSGAQKSHNSTSQGACNASFQIGAMIGALSLSFYAEKLGRRRVIFLAAIITFIGQALQCSATTLAQLIVGRVIIGFAIGQTSGTVPVWQSECASSKDRGQQVVCVGIFISTGYWLCNWIDLGFSFLSSSTMQWRAPLIIPFLFSAILLVSVFAFPESPRWLASKGRREEAMISLAQYRGKEPTDIMVQRELAGIELSFEGTERASLKDMFRKDDQDRLFYRFLLCMGLNFFQQACGGNLISVYSSTIFQNYLKMTPTTAKILAACVLMWKCICCFIPCWTIDRWGRRLSFMISGGGMAMCMAVLAITTGLGTITHTKAIVYVAFMFVFNFFYPIGFMGGNFLYATEVAPGRLRAAMSSLATANHWLWNLVVVLVTPVAIDTIGYGYYVIYALISATIPVCVYLFYPETKNRNLEMLDQVFATAPSVWKVVSQARGLPQGEQSVAQVEEGKEDAAGDVEMRELKRPLTYSEKVLYSHLDESFDEPITRGQSQLRLRPLRIACQDATAQMALIQFMSAGMDAAAVPTTVHCDHLIVSRDGEDQDLPRALEAHREVYEFMESACQKYNMGFWKPGAGIIHQIVLENYAFPSGMMIGTDSHTPNAGGLGMIAIGVGGADAVDVMAGLPLELKAPKVLGVRLTGQLSQWASPKDIISTVVGLISVKGGTGSIIEYFGPGAQTLSATGMATVCNMGAETGATTSIFPYSPQMADYLRSTHRSAMARAVGSVAPELRADEGAEYDQVIEIDLSTLEPRINGPFTPDLSTPLSKLAQTAEEHQWPELTAGLIGSCTNSSFEDMGRAAHLAQQALDAGLQPKMPLLISPGSLQTRDTIEDAGILPVFEKLGAVMLPNACGPCCGSWDRTDMPKGTPNSIITSYNRNFSGRLDSNPATHIFLTSPELVMAKVFSGDLSFDPTVDTLTTPSGETFKFQPPTGDALPKDGYKESSSAYLAPPSKRDNLEVKISPSSQRLQRLAPFEPWHGKDFDDCVVLIKTKGKCTTDHITPAGPWFRYRGHLENISNNTLIGAVNAETGQVNSIRNQLTGEEGQEVPATARYYKSHDQPWVVIADHNYGEGSSREHAALQPRYLGGVAIIAKSFARIHEANLKKQGMLALTFAKEADYDRIHASDRVSIRGLAELAPGRNLTLRVTSAQGDVWEAELQHTFTEEQIGYFRAGSALNLMSGGVNSS</sequence>
<protein>
    <submittedName>
        <fullName evidence="1">Aconitase</fullName>
    </submittedName>
</protein>
<evidence type="ECO:0000313" key="2">
    <source>
        <dbReference type="Proteomes" id="UP000249057"/>
    </source>
</evidence>
<keyword evidence="2" id="KW-1185">Reference proteome</keyword>
<accession>A0ACD1FWI3</accession>